<keyword evidence="10 16" id="KW-0418">Kinase</keyword>
<feature type="binding site" evidence="16">
    <location>
        <position position="191"/>
    </location>
    <ligand>
        <name>substrate</name>
    </ligand>
</feature>
<keyword evidence="13 16" id="KW-0173">Coenzyme A biosynthesis</keyword>
<name>I0IPI4_LEPFC</name>
<keyword evidence="11 16" id="KW-0067">ATP-binding</keyword>
<sequence>MKSFLPVTLTFKVGISRCVAVFWENGRTIHSIRTLKTPSDGSLVPESILDGYLEKEHPIERVFLSSVSSFWSASFSEYFRKRLSIAPVLFSLSTYPFPINYAPPDSMGSDRLLSVLGVVERFPHFVEKSFAVADFGSHTTMTVFHNGQVIGGSIASGIPLSLGVIGGGRVVLGDPGRTLRPSRISFPGGSTEESIQAGTVLGAVRSVEGLLFDAEDSLGCSLELFLTGGLAPIVKPMFHRPCFMDRHLLHRGAIRLLRGESEGQMTRSDAQKSV</sequence>
<dbReference type="NCBIfam" id="TIGR00671">
    <property type="entry name" value="baf"/>
    <property type="match status" value="1"/>
</dbReference>
<evidence type="ECO:0000256" key="15">
    <source>
        <dbReference type="ARBA" id="ARBA00040883"/>
    </source>
</evidence>
<proteinExistence type="inferred from homology"/>
<comment type="similarity">
    <text evidence="14 16">Belongs to the type III pantothenate kinase family.</text>
</comment>
<comment type="pathway">
    <text evidence="4 16">Cofactor biosynthesis; coenzyme A biosynthesis; CoA from (R)-pantothenate: step 1/5.</text>
</comment>
<keyword evidence="7 16" id="KW-0963">Cytoplasm</keyword>
<evidence type="ECO:0000256" key="13">
    <source>
        <dbReference type="ARBA" id="ARBA00022993"/>
    </source>
</evidence>
<evidence type="ECO:0000256" key="6">
    <source>
        <dbReference type="ARBA" id="ARBA00012102"/>
    </source>
</evidence>
<feature type="active site" description="Proton acceptor" evidence="16">
    <location>
        <position position="110"/>
    </location>
</feature>
<feature type="binding site" evidence="16">
    <location>
        <position position="134"/>
    </location>
    <ligand>
        <name>K(+)</name>
        <dbReference type="ChEBI" id="CHEBI:29103"/>
    </ligand>
</feature>
<dbReference type="UniPathway" id="UPA00241">
    <property type="reaction ID" value="UER00352"/>
</dbReference>
<dbReference type="HAMAP" id="MF_01274">
    <property type="entry name" value="Pantothen_kinase_3"/>
    <property type="match status" value="1"/>
</dbReference>
<evidence type="ECO:0000256" key="8">
    <source>
        <dbReference type="ARBA" id="ARBA00022679"/>
    </source>
</evidence>
<dbReference type="GO" id="GO:0004594">
    <property type="term" value="F:pantothenate kinase activity"/>
    <property type="evidence" value="ECO:0007669"/>
    <property type="project" value="UniProtKB-UniRule"/>
</dbReference>
<dbReference type="Pfam" id="PF03309">
    <property type="entry name" value="Pan_kinase"/>
    <property type="match status" value="1"/>
</dbReference>
<comment type="function">
    <text evidence="16">Catalyzes the phosphorylation of pantothenate (Pan), the first step in CoA biosynthesis.</text>
</comment>
<evidence type="ECO:0000256" key="5">
    <source>
        <dbReference type="ARBA" id="ARBA00011738"/>
    </source>
</evidence>
<dbReference type="GO" id="GO:0005524">
    <property type="term" value="F:ATP binding"/>
    <property type="evidence" value="ECO:0007669"/>
    <property type="project" value="UniProtKB-UniRule"/>
</dbReference>
<comment type="subcellular location">
    <subcellularLocation>
        <location evidence="3 16">Cytoplasm</location>
    </subcellularLocation>
</comment>
<comment type="cofactor">
    <cofactor evidence="2">
        <name>K(+)</name>
        <dbReference type="ChEBI" id="CHEBI:29103"/>
    </cofactor>
</comment>
<evidence type="ECO:0000313" key="17">
    <source>
        <dbReference type="EMBL" id="BAM07183.1"/>
    </source>
</evidence>
<dbReference type="Proteomes" id="UP000007382">
    <property type="component" value="Chromosome"/>
</dbReference>
<keyword evidence="16" id="KW-0479">Metal-binding</keyword>
<feature type="binding site" evidence="16">
    <location>
        <position position="101"/>
    </location>
    <ligand>
        <name>substrate</name>
    </ligand>
</feature>
<dbReference type="EMBL" id="AP012342">
    <property type="protein sequence ID" value="BAM07183.1"/>
    <property type="molecule type" value="Genomic_DNA"/>
</dbReference>
<dbReference type="AlphaFoldDB" id="I0IPI4"/>
<dbReference type="GO" id="GO:0046872">
    <property type="term" value="F:metal ion binding"/>
    <property type="evidence" value="ECO:0007669"/>
    <property type="project" value="UniProtKB-KW"/>
</dbReference>
<dbReference type="InterPro" id="IPR043129">
    <property type="entry name" value="ATPase_NBD"/>
</dbReference>
<evidence type="ECO:0000256" key="16">
    <source>
        <dbReference type="HAMAP-Rule" id="MF_01274"/>
    </source>
</evidence>
<dbReference type="PANTHER" id="PTHR34265:SF1">
    <property type="entry name" value="TYPE III PANTOTHENATE KINASE"/>
    <property type="match status" value="1"/>
</dbReference>
<protein>
    <recommendedName>
        <fullName evidence="15 16">Type III pantothenate kinase</fullName>
        <ecNumber evidence="6 16">2.7.1.33</ecNumber>
    </recommendedName>
    <alternativeName>
        <fullName evidence="16">PanK-III</fullName>
    </alternativeName>
    <alternativeName>
        <fullName evidence="16">Pantothenic acid kinase</fullName>
    </alternativeName>
</protein>
<dbReference type="GO" id="GO:0005737">
    <property type="term" value="C:cytoplasm"/>
    <property type="evidence" value="ECO:0007669"/>
    <property type="project" value="UniProtKB-SubCell"/>
</dbReference>
<gene>
    <name evidence="16" type="primary">coaX</name>
    <name evidence="17" type="ordered locus">LFE_1501</name>
</gene>
<dbReference type="EC" id="2.7.1.33" evidence="6 16"/>
<evidence type="ECO:0000256" key="1">
    <source>
        <dbReference type="ARBA" id="ARBA00001206"/>
    </source>
</evidence>
<evidence type="ECO:0000256" key="12">
    <source>
        <dbReference type="ARBA" id="ARBA00022958"/>
    </source>
</evidence>
<reference evidence="18" key="2">
    <citation type="submission" date="2012-03" db="EMBL/GenBank/DDBJ databases">
        <title>The complete genome sequence of the pioneer microbe on fresh volcanic deposit, Leptospirillum ferrooxidans strain C2-3.</title>
        <authorList>
            <person name="Fujimura R."/>
            <person name="Sato Y."/>
            <person name="Nishizawa T."/>
            <person name="Nanba K."/>
            <person name="Oshima K."/>
            <person name="Hattori M."/>
            <person name="Kamijo T."/>
            <person name="Ohta H."/>
        </authorList>
    </citation>
    <scope>NUCLEOTIDE SEQUENCE [LARGE SCALE GENOMIC DNA]</scope>
    <source>
        <strain evidence="18">C2-3</strain>
    </source>
</reference>
<organism evidence="17 18">
    <name type="scientific">Leptospirillum ferrooxidans (strain C2-3)</name>
    <dbReference type="NCBI Taxonomy" id="1162668"/>
    <lineage>
        <taxon>Bacteria</taxon>
        <taxon>Pseudomonadati</taxon>
        <taxon>Nitrospirota</taxon>
        <taxon>Nitrospiria</taxon>
        <taxon>Nitrospirales</taxon>
        <taxon>Nitrospiraceae</taxon>
        <taxon>Leptospirillum</taxon>
    </lineage>
</organism>
<keyword evidence="9 16" id="KW-0547">Nucleotide-binding</keyword>
<dbReference type="KEGG" id="lfc:LFE_1501"/>
<comment type="catalytic activity">
    <reaction evidence="1 16">
        <text>(R)-pantothenate + ATP = (R)-4'-phosphopantothenate + ADP + H(+)</text>
        <dbReference type="Rhea" id="RHEA:16373"/>
        <dbReference type="ChEBI" id="CHEBI:10986"/>
        <dbReference type="ChEBI" id="CHEBI:15378"/>
        <dbReference type="ChEBI" id="CHEBI:29032"/>
        <dbReference type="ChEBI" id="CHEBI:30616"/>
        <dbReference type="ChEBI" id="CHEBI:456216"/>
        <dbReference type="EC" id="2.7.1.33"/>
    </reaction>
</comment>
<feature type="binding site" evidence="16">
    <location>
        <begin position="12"/>
        <end position="19"/>
    </location>
    <ligand>
        <name>ATP</name>
        <dbReference type="ChEBI" id="CHEBI:30616"/>
    </ligand>
</feature>
<dbReference type="GO" id="GO:0015937">
    <property type="term" value="P:coenzyme A biosynthetic process"/>
    <property type="evidence" value="ECO:0007669"/>
    <property type="project" value="UniProtKB-UniRule"/>
</dbReference>
<keyword evidence="8 16" id="KW-0808">Transferase</keyword>
<comment type="cofactor">
    <cofactor evidence="16">
        <name>NH4(+)</name>
        <dbReference type="ChEBI" id="CHEBI:28938"/>
    </cofactor>
    <cofactor evidence="16">
        <name>K(+)</name>
        <dbReference type="ChEBI" id="CHEBI:29103"/>
    </cofactor>
    <text evidence="16">A monovalent cation. Ammonium or potassium.</text>
</comment>
<evidence type="ECO:0000256" key="7">
    <source>
        <dbReference type="ARBA" id="ARBA00022490"/>
    </source>
</evidence>
<keyword evidence="18" id="KW-1185">Reference proteome</keyword>
<dbReference type="STRING" id="1162668.LFE_1501"/>
<comment type="subunit">
    <text evidence="5 16">Homodimer.</text>
</comment>
<dbReference type="OrthoDB" id="9815566at2"/>
<evidence type="ECO:0000256" key="9">
    <source>
        <dbReference type="ARBA" id="ARBA00022741"/>
    </source>
</evidence>
<dbReference type="PANTHER" id="PTHR34265">
    <property type="entry name" value="TYPE III PANTOTHENATE KINASE"/>
    <property type="match status" value="1"/>
</dbReference>
<reference evidence="17 18" key="1">
    <citation type="journal article" date="2012" name="J. Bacteriol.">
        <title>Complete Genome Sequence of Leptospirillum ferrooxidans Strain C2-3, Isolated from a Fresh Volcanic Ash Deposit on the Island of Miyake, Japan.</title>
        <authorList>
            <person name="Fujimura R."/>
            <person name="Sato Y."/>
            <person name="Nishizawa T."/>
            <person name="Oshima K."/>
            <person name="Kim S.-W."/>
            <person name="Hattori M."/>
            <person name="Kamijo T."/>
            <person name="Ohta H."/>
        </authorList>
    </citation>
    <scope>NUCLEOTIDE SEQUENCE [LARGE SCALE GENOMIC DNA]</scope>
    <source>
        <strain evidence="17 18">C2-3</strain>
    </source>
</reference>
<evidence type="ECO:0000256" key="14">
    <source>
        <dbReference type="ARBA" id="ARBA00038036"/>
    </source>
</evidence>
<keyword evidence="12 16" id="KW-0630">Potassium</keyword>
<feature type="binding site" evidence="16">
    <location>
        <begin position="108"/>
        <end position="111"/>
    </location>
    <ligand>
        <name>substrate</name>
    </ligand>
</feature>
<feature type="binding site" evidence="16">
    <location>
        <position position="137"/>
    </location>
    <ligand>
        <name>ATP</name>
        <dbReference type="ChEBI" id="CHEBI:30616"/>
    </ligand>
</feature>
<dbReference type="eggNOG" id="COG1521">
    <property type="taxonomic scope" value="Bacteria"/>
</dbReference>
<evidence type="ECO:0000256" key="4">
    <source>
        <dbReference type="ARBA" id="ARBA00005225"/>
    </source>
</evidence>
<evidence type="ECO:0000256" key="3">
    <source>
        <dbReference type="ARBA" id="ARBA00004496"/>
    </source>
</evidence>
<evidence type="ECO:0000256" key="10">
    <source>
        <dbReference type="ARBA" id="ARBA00022777"/>
    </source>
</evidence>
<dbReference type="InterPro" id="IPR004619">
    <property type="entry name" value="Type_III_PanK"/>
</dbReference>
<evidence type="ECO:0000256" key="11">
    <source>
        <dbReference type="ARBA" id="ARBA00022840"/>
    </source>
</evidence>
<evidence type="ECO:0000256" key="2">
    <source>
        <dbReference type="ARBA" id="ARBA00001958"/>
    </source>
</evidence>
<accession>I0IPI4</accession>
<dbReference type="PATRIC" id="fig|1162668.3.peg.1778"/>
<dbReference type="HOGENOM" id="CLU_1072808_0_0_0"/>
<evidence type="ECO:0000313" key="18">
    <source>
        <dbReference type="Proteomes" id="UP000007382"/>
    </source>
</evidence>
<dbReference type="SUPFAM" id="SSF53067">
    <property type="entry name" value="Actin-like ATPase domain"/>
    <property type="match status" value="2"/>
</dbReference>
<dbReference type="Gene3D" id="3.30.420.40">
    <property type="match status" value="2"/>
</dbReference>
<dbReference type="RefSeq" id="WP_014449670.1">
    <property type="nucleotide sequence ID" value="NC_017094.1"/>
</dbReference>